<evidence type="ECO:0000256" key="6">
    <source>
        <dbReference type="ARBA" id="ARBA00022679"/>
    </source>
</evidence>
<dbReference type="InterPro" id="IPR036890">
    <property type="entry name" value="HATPase_C_sf"/>
</dbReference>
<comment type="catalytic activity">
    <reaction evidence="1">
        <text>ATP + protein L-histidine = ADP + protein N-phospho-L-histidine.</text>
        <dbReference type="EC" id="2.7.13.3"/>
    </reaction>
</comment>
<evidence type="ECO:0000256" key="11">
    <source>
        <dbReference type="ARBA" id="ARBA00023136"/>
    </source>
</evidence>
<proteinExistence type="predicted"/>
<evidence type="ECO:0000256" key="7">
    <source>
        <dbReference type="ARBA" id="ARBA00022692"/>
    </source>
</evidence>
<keyword evidence="15" id="KW-1185">Reference proteome</keyword>
<dbReference type="InterPro" id="IPR004358">
    <property type="entry name" value="Sig_transdc_His_kin-like_C"/>
</dbReference>
<keyword evidence="8 14" id="KW-0418">Kinase</keyword>
<evidence type="ECO:0000313" key="15">
    <source>
        <dbReference type="Proteomes" id="UP001079657"/>
    </source>
</evidence>
<dbReference type="SUPFAM" id="SSF55874">
    <property type="entry name" value="ATPase domain of HSP90 chaperone/DNA topoisomerase II/histidine kinase"/>
    <property type="match status" value="1"/>
</dbReference>
<dbReference type="InterPro" id="IPR050351">
    <property type="entry name" value="BphY/WalK/GraS-like"/>
</dbReference>
<dbReference type="PRINTS" id="PR00344">
    <property type="entry name" value="BCTRLSENSOR"/>
</dbReference>
<dbReference type="PROSITE" id="PS50109">
    <property type="entry name" value="HIS_KIN"/>
    <property type="match status" value="1"/>
</dbReference>
<dbReference type="CDD" id="cd00082">
    <property type="entry name" value="HisKA"/>
    <property type="match status" value="1"/>
</dbReference>
<feature type="domain" description="Histidine kinase" evidence="13">
    <location>
        <begin position="102"/>
        <end position="309"/>
    </location>
</feature>
<evidence type="ECO:0000256" key="8">
    <source>
        <dbReference type="ARBA" id="ARBA00022777"/>
    </source>
</evidence>
<dbReference type="EC" id="2.7.13.3" evidence="3"/>
<dbReference type="PANTHER" id="PTHR45453">
    <property type="entry name" value="PHOSPHATE REGULON SENSOR PROTEIN PHOR"/>
    <property type="match status" value="1"/>
</dbReference>
<gene>
    <name evidence="14" type="ORF">OXH55_11195</name>
</gene>
<evidence type="ECO:0000256" key="2">
    <source>
        <dbReference type="ARBA" id="ARBA00004651"/>
    </source>
</evidence>
<keyword evidence="10" id="KW-0902">Two-component regulatory system</keyword>
<evidence type="ECO:0000313" key="14">
    <source>
        <dbReference type="EMBL" id="MCY6371201.1"/>
    </source>
</evidence>
<dbReference type="InterPro" id="IPR005467">
    <property type="entry name" value="His_kinase_dom"/>
</dbReference>
<sequence length="317" mass="37344">MFTSMILETMDKVMYTILVMTVFAIIYLGVEYMIEYQFLKSLTEKINQKNMENLRCLHTEVQPKKQEQALFVEILEKINESYQQEVDKFYCRQKEYEKYIETWVHEIKTPIAASRLIIEKNPFDENLISIEEEVDKIEDFVDQALYYAKKDSISKDYFIGEIALEKIIKNVLKKNAKQIIERDISIIREDLNYTVMTDAKWTEFMVNQIMQNAIKYTKKNNGTIKIYGKYENNVITLNIEDNGVGIKEEDLGRVFEKGFTGYTGRIFKKSTGIGLYLVKELSEKLGQKVVIESEYGKYTKVKIHFLKKRGIYDITKL</sequence>
<keyword evidence="11 12" id="KW-0472">Membrane</keyword>
<evidence type="ECO:0000259" key="13">
    <source>
        <dbReference type="PROSITE" id="PS50109"/>
    </source>
</evidence>
<keyword evidence="9 12" id="KW-1133">Transmembrane helix</keyword>
<evidence type="ECO:0000256" key="4">
    <source>
        <dbReference type="ARBA" id="ARBA00022475"/>
    </source>
</evidence>
<protein>
    <recommendedName>
        <fullName evidence="3">histidine kinase</fullName>
        <ecNumber evidence="3">2.7.13.3</ecNumber>
    </recommendedName>
</protein>
<dbReference type="SMART" id="SM00387">
    <property type="entry name" value="HATPase_c"/>
    <property type="match status" value="1"/>
</dbReference>
<name>A0ABT4CSM6_9CLOT</name>
<dbReference type="InterPro" id="IPR003594">
    <property type="entry name" value="HATPase_dom"/>
</dbReference>
<keyword evidence="4" id="KW-1003">Cell membrane</keyword>
<keyword evidence="7 12" id="KW-0812">Transmembrane</keyword>
<organism evidence="14 15">
    <name type="scientific">Clostridium ganghwense</name>
    <dbReference type="NCBI Taxonomy" id="312089"/>
    <lineage>
        <taxon>Bacteria</taxon>
        <taxon>Bacillati</taxon>
        <taxon>Bacillota</taxon>
        <taxon>Clostridia</taxon>
        <taxon>Eubacteriales</taxon>
        <taxon>Clostridiaceae</taxon>
        <taxon>Clostridium</taxon>
    </lineage>
</organism>
<comment type="caution">
    <text evidence="14">The sequence shown here is derived from an EMBL/GenBank/DDBJ whole genome shotgun (WGS) entry which is preliminary data.</text>
</comment>
<reference evidence="14" key="1">
    <citation type="submission" date="2022-12" db="EMBL/GenBank/DDBJ databases">
        <authorList>
            <person name="Wang J."/>
        </authorList>
    </citation>
    <scope>NUCLEOTIDE SEQUENCE</scope>
    <source>
        <strain evidence="14">HY-42-06</strain>
    </source>
</reference>
<feature type="transmembrane region" description="Helical" evidence="12">
    <location>
        <begin position="12"/>
        <end position="30"/>
    </location>
</feature>
<keyword evidence="5" id="KW-0597">Phosphoprotein</keyword>
<dbReference type="PANTHER" id="PTHR45453:SF2">
    <property type="entry name" value="HISTIDINE KINASE"/>
    <property type="match status" value="1"/>
</dbReference>
<evidence type="ECO:0000256" key="12">
    <source>
        <dbReference type="SAM" id="Phobius"/>
    </source>
</evidence>
<evidence type="ECO:0000256" key="10">
    <source>
        <dbReference type="ARBA" id="ARBA00023012"/>
    </source>
</evidence>
<evidence type="ECO:0000256" key="9">
    <source>
        <dbReference type="ARBA" id="ARBA00022989"/>
    </source>
</evidence>
<evidence type="ECO:0000256" key="3">
    <source>
        <dbReference type="ARBA" id="ARBA00012438"/>
    </source>
</evidence>
<keyword evidence="6" id="KW-0808">Transferase</keyword>
<dbReference type="Gene3D" id="3.30.565.10">
    <property type="entry name" value="Histidine kinase-like ATPase, C-terminal domain"/>
    <property type="match status" value="1"/>
</dbReference>
<comment type="subcellular location">
    <subcellularLocation>
        <location evidence="2">Cell membrane</location>
        <topology evidence="2">Multi-pass membrane protein</topology>
    </subcellularLocation>
</comment>
<dbReference type="InterPro" id="IPR003661">
    <property type="entry name" value="HisK_dim/P_dom"/>
</dbReference>
<accession>A0ABT4CSM6</accession>
<evidence type="ECO:0000256" key="1">
    <source>
        <dbReference type="ARBA" id="ARBA00000085"/>
    </source>
</evidence>
<evidence type="ECO:0000256" key="5">
    <source>
        <dbReference type="ARBA" id="ARBA00022553"/>
    </source>
</evidence>
<dbReference type="EMBL" id="JAPQES010000003">
    <property type="protein sequence ID" value="MCY6371201.1"/>
    <property type="molecule type" value="Genomic_DNA"/>
</dbReference>
<dbReference type="Pfam" id="PF02518">
    <property type="entry name" value="HATPase_c"/>
    <property type="match status" value="1"/>
</dbReference>
<dbReference type="Proteomes" id="UP001079657">
    <property type="component" value="Unassembled WGS sequence"/>
</dbReference>
<dbReference type="GO" id="GO:0016301">
    <property type="term" value="F:kinase activity"/>
    <property type="evidence" value="ECO:0007669"/>
    <property type="project" value="UniProtKB-KW"/>
</dbReference>